<sequence>MLEFRRITSAESPYWRHFVELYESAFPLDERRTAEKQLSIVTGEPERFHSFAIVEDDAMVGLFSYWDFGNFAYGEHFAVDEQLRGRRIGERAMTQFVETVGKPVVIEVELPETEIARRRIGFYERIGYVLSNKPYMQPSYGVGQQPLPLALMEYGGNVLDTDFDLVVRTIHREAYQVKK</sequence>
<dbReference type="PROSITE" id="PS51186">
    <property type="entry name" value="GNAT"/>
    <property type="match status" value="1"/>
</dbReference>
<dbReference type="Proteomes" id="UP000712007">
    <property type="component" value="Unassembled WGS sequence"/>
</dbReference>
<comment type="caution">
    <text evidence="2">The sequence shown here is derived from an EMBL/GenBank/DDBJ whole genome shotgun (WGS) entry which is preliminary data.</text>
</comment>
<dbReference type="EMBL" id="JADIMV010000138">
    <property type="protein sequence ID" value="MBO8440612.1"/>
    <property type="molecule type" value="Genomic_DNA"/>
</dbReference>
<accession>A0A940IFG2</accession>
<dbReference type="InterPro" id="IPR016181">
    <property type="entry name" value="Acyl_CoA_acyltransferase"/>
</dbReference>
<reference evidence="2" key="2">
    <citation type="journal article" date="2021" name="PeerJ">
        <title>Extensive microbial diversity within the chicken gut microbiome revealed by metagenomics and culture.</title>
        <authorList>
            <person name="Gilroy R."/>
            <person name="Ravi A."/>
            <person name="Getino M."/>
            <person name="Pursley I."/>
            <person name="Horton D.L."/>
            <person name="Alikhan N.F."/>
            <person name="Baker D."/>
            <person name="Gharbi K."/>
            <person name="Hall N."/>
            <person name="Watson M."/>
            <person name="Adriaenssens E.M."/>
            <person name="Foster-Nyarko E."/>
            <person name="Jarju S."/>
            <person name="Secka A."/>
            <person name="Antonio M."/>
            <person name="Oren A."/>
            <person name="Chaudhuri R.R."/>
            <person name="La Ragione R."/>
            <person name="Hildebrand F."/>
            <person name="Pallen M.J."/>
        </authorList>
    </citation>
    <scope>NUCLEOTIDE SEQUENCE</scope>
    <source>
        <strain evidence="2">3924</strain>
    </source>
</reference>
<dbReference type="GO" id="GO:0016747">
    <property type="term" value="F:acyltransferase activity, transferring groups other than amino-acyl groups"/>
    <property type="evidence" value="ECO:0007669"/>
    <property type="project" value="InterPro"/>
</dbReference>
<gene>
    <name evidence="2" type="ORF">IAC51_08195</name>
</gene>
<dbReference type="InterPro" id="IPR000182">
    <property type="entry name" value="GNAT_dom"/>
</dbReference>
<dbReference type="CDD" id="cd04301">
    <property type="entry name" value="NAT_SF"/>
    <property type="match status" value="1"/>
</dbReference>
<proteinExistence type="predicted"/>
<evidence type="ECO:0000313" key="3">
    <source>
        <dbReference type="Proteomes" id="UP000712007"/>
    </source>
</evidence>
<reference evidence="2" key="1">
    <citation type="submission" date="2020-10" db="EMBL/GenBank/DDBJ databases">
        <authorList>
            <person name="Gilroy R."/>
        </authorList>
    </citation>
    <scope>NUCLEOTIDE SEQUENCE</scope>
    <source>
        <strain evidence="2">3924</strain>
    </source>
</reference>
<evidence type="ECO:0000259" key="1">
    <source>
        <dbReference type="PROSITE" id="PS51186"/>
    </source>
</evidence>
<organism evidence="2 3">
    <name type="scientific">Candidatus Aphodosoma intestinipullorum</name>
    <dbReference type="NCBI Taxonomy" id="2840674"/>
    <lineage>
        <taxon>Bacteria</taxon>
        <taxon>Pseudomonadati</taxon>
        <taxon>Bacteroidota</taxon>
        <taxon>Bacteroidia</taxon>
        <taxon>Bacteroidales</taxon>
        <taxon>Candidatus Aphodosoma</taxon>
    </lineage>
</organism>
<dbReference type="Gene3D" id="3.40.630.30">
    <property type="match status" value="1"/>
</dbReference>
<dbReference type="AlphaFoldDB" id="A0A940IFG2"/>
<dbReference type="SUPFAM" id="SSF55729">
    <property type="entry name" value="Acyl-CoA N-acyltransferases (Nat)"/>
    <property type="match status" value="1"/>
</dbReference>
<protein>
    <submittedName>
        <fullName evidence="2">GNAT family N-acetyltransferase</fullName>
    </submittedName>
</protein>
<feature type="domain" description="N-acetyltransferase" evidence="1">
    <location>
        <begin position="2"/>
        <end position="154"/>
    </location>
</feature>
<name>A0A940IFG2_9BACT</name>
<evidence type="ECO:0000313" key="2">
    <source>
        <dbReference type="EMBL" id="MBO8440612.1"/>
    </source>
</evidence>
<dbReference type="Pfam" id="PF00583">
    <property type="entry name" value="Acetyltransf_1"/>
    <property type="match status" value="1"/>
</dbReference>